<accession>A0A3M2KTL8</accession>
<comment type="similarity">
    <text evidence="6">Belongs to the YccS/YhfK family.</text>
</comment>
<feature type="transmembrane region" description="Helical" evidence="7">
    <location>
        <begin position="62"/>
        <end position="80"/>
    </location>
</feature>
<dbReference type="PANTHER" id="PTHR30509">
    <property type="entry name" value="P-HYDROXYBENZOIC ACID EFFLUX PUMP SUBUNIT-RELATED"/>
    <property type="match status" value="1"/>
</dbReference>
<evidence type="ECO:0000256" key="6">
    <source>
        <dbReference type="ARBA" id="ARBA00043993"/>
    </source>
</evidence>
<dbReference type="Proteomes" id="UP000279275">
    <property type="component" value="Unassembled WGS sequence"/>
</dbReference>
<dbReference type="PANTHER" id="PTHR30509:SF9">
    <property type="entry name" value="MULTIDRUG RESISTANCE PROTEIN MDTO"/>
    <property type="match status" value="1"/>
</dbReference>
<gene>
    <name evidence="9" type="ORF">EBN03_28485</name>
</gene>
<dbReference type="InterPro" id="IPR049453">
    <property type="entry name" value="Memb_transporter_dom"/>
</dbReference>
<feature type="transmembrane region" description="Helical" evidence="7">
    <location>
        <begin position="137"/>
        <end position="155"/>
    </location>
</feature>
<feature type="transmembrane region" description="Helical" evidence="7">
    <location>
        <begin position="161"/>
        <end position="180"/>
    </location>
</feature>
<reference evidence="9 10" key="1">
    <citation type="submission" date="2018-10" db="EMBL/GenBank/DDBJ databases">
        <title>Isolation from cow dung.</title>
        <authorList>
            <person name="Ling L."/>
        </authorList>
    </citation>
    <scope>NUCLEOTIDE SEQUENCE [LARGE SCALE GENOMIC DNA]</scope>
    <source>
        <strain evidence="9 10">NEAU-LL90</strain>
    </source>
</reference>
<feature type="transmembrane region" description="Helical" evidence="7">
    <location>
        <begin position="424"/>
        <end position="440"/>
    </location>
</feature>
<evidence type="ECO:0000256" key="3">
    <source>
        <dbReference type="ARBA" id="ARBA00022692"/>
    </source>
</evidence>
<dbReference type="OrthoDB" id="3816110at2"/>
<sequence>MNARQIAQLLPNPGGAATIARAAARGMKPGRPLQDPTRLCRVAVAMIAATLLGQFLHDVAAQNLLCVGAFLGGIAALMPYQRGRIAAAAWTGGAELAAALTGIVLHGIWWALLPLLAAGFFVGGIMRVVGVGISMRVIVVTIVMIAFAEITPSTGTGGREFALFAGGVAIMLGCQLLPPFEPRHLAQRRAVADLYTALTGPGPFAPALLVADNSLALVARSRDRQILGLIALTEQAEQIGQLLHAVDNRGEGSAADRPARTDIGHRLTTIAAAVRWDRGGRPGFRTSRDTESAQDPLWDKLRRSVGHAEELVAGGPLEQPLDDRRPPTPAELVRDELRPGAPMFRHAVRLAVAGVLGEVIGRAIGTAAGSSLLPAHGFWVCLTVVLILFPDYGDASSRGIARTVGTVAGALGGAALSLLPQHPVLHSALLIVLFLGYLAFRSCGQPWTMLWVVMWISVLSNGPLGAVTRGLATVVGAALALAVFLMLPTWQRARLNGLLVAWLRSQADQIAALCRMWDDYSTSHRAETARATVRTRLARLEFLDASQQAHHEPPDRTGVWTDRAVDEVSGLVGEIAKQVSVVVGLGPGDTEAVARDTRDQLVRIATQLEDLAVTITLDHMRSKVFPARPSAAAPLATDSGIATARASAAIDRLAANTRRSFSPDRIGETSPR</sequence>
<evidence type="ECO:0000256" key="1">
    <source>
        <dbReference type="ARBA" id="ARBA00004651"/>
    </source>
</evidence>
<comment type="subcellular location">
    <subcellularLocation>
        <location evidence="1">Cell membrane</location>
        <topology evidence="1">Multi-pass membrane protein</topology>
    </subcellularLocation>
</comment>
<keyword evidence="4 7" id="KW-1133">Transmembrane helix</keyword>
<evidence type="ECO:0000256" key="7">
    <source>
        <dbReference type="SAM" id="Phobius"/>
    </source>
</evidence>
<feature type="domain" description="Integral membrane bound transporter" evidence="8">
    <location>
        <begin position="368"/>
        <end position="483"/>
    </location>
</feature>
<feature type="transmembrane region" description="Helical" evidence="7">
    <location>
        <begin position="111"/>
        <end position="130"/>
    </location>
</feature>
<keyword evidence="2" id="KW-1003">Cell membrane</keyword>
<dbReference type="Pfam" id="PF13515">
    <property type="entry name" value="FUSC_2"/>
    <property type="match status" value="1"/>
</dbReference>
<keyword evidence="5 7" id="KW-0472">Membrane</keyword>
<keyword evidence="3 7" id="KW-0812">Transmembrane</keyword>
<evidence type="ECO:0000259" key="8">
    <source>
        <dbReference type="Pfam" id="PF13515"/>
    </source>
</evidence>
<organism evidence="9 10">
    <name type="scientific">Nocardia stercoris</name>
    <dbReference type="NCBI Taxonomy" id="2483361"/>
    <lineage>
        <taxon>Bacteria</taxon>
        <taxon>Bacillati</taxon>
        <taxon>Actinomycetota</taxon>
        <taxon>Actinomycetes</taxon>
        <taxon>Mycobacteriales</taxon>
        <taxon>Nocardiaceae</taxon>
        <taxon>Nocardia</taxon>
    </lineage>
</organism>
<dbReference type="EMBL" id="RFFH01000018">
    <property type="protein sequence ID" value="RMI28819.1"/>
    <property type="molecule type" value="Genomic_DNA"/>
</dbReference>
<feature type="transmembrane region" description="Helical" evidence="7">
    <location>
        <begin position="401"/>
        <end position="418"/>
    </location>
</feature>
<feature type="transmembrane region" description="Helical" evidence="7">
    <location>
        <begin position="371"/>
        <end position="389"/>
    </location>
</feature>
<evidence type="ECO:0000313" key="10">
    <source>
        <dbReference type="Proteomes" id="UP000279275"/>
    </source>
</evidence>
<evidence type="ECO:0000313" key="9">
    <source>
        <dbReference type="EMBL" id="RMI28819.1"/>
    </source>
</evidence>
<dbReference type="RefSeq" id="WP_122191239.1">
    <property type="nucleotide sequence ID" value="NZ_RFFH01000018.1"/>
</dbReference>
<evidence type="ECO:0000256" key="5">
    <source>
        <dbReference type="ARBA" id="ARBA00023136"/>
    </source>
</evidence>
<comment type="caution">
    <text evidence="9">The sequence shown here is derived from an EMBL/GenBank/DDBJ whole genome shotgun (WGS) entry which is preliminary data.</text>
</comment>
<evidence type="ECO:0000256" key="2">
    <source>
        <dbReference type="ARBA" id="ARBA00022475"/>
    </source>
</evidence>
<dbReference type="AlphaFoldDB" id="A0A3M2KTL8"/>
<protein>
    <recommendedName>
        <fullName evidence="8">Integral membrane bound transporter domain-containing protein</fullName>
    </recommendedName>
</protein>
<proteinExistence type="inferred from homology"/>
<evidence type="ECO:0000256" key="4">
    <source>
        <dbReference type="ARBA" id="ARBA00022989"/>
    </source>
</evidence>
<keyword evidence="10" id="KW-1185">Reference proteome</keyword>
<name>A0A3M2KTL8_9NOCA</name>
<feature type="transmembrane region" description="Helical" evidence="7">
    <location>
        <begin position="470"/>
        <end position="487"/>
    </location>
</feature>
<dbReference type="GO" id="GO:0005886">
    <property type="term" value="C:plasma membrane"/>
    <property type="evidence" value="ECO:0007669"/>
    <property type="project" value="UniProtKB-SubCell"/>
</dbReference>